<keyword evidence="2" id="KW-1185">Reference proteome</keyword>
<dbReference type="EMBL" id="CP157743">
    <property type="protein sequence ID" value="XBS21417.1"/>
    <property type="molecule type" value="Genomic_DNA"/>
</dbReference>
<sequence length="100" mass="11852">MRTIYLNKFEASVYLHRLYDELLIIEGLDDKHPDFYSIITENLRNPISPDAVKKGYPRGNRVTYGKIEHIRIGNRPCFFRSELKKWFILHYAPKLLLEAA</sequence>
<gene>
    <name evidence="1" type="ORF">Q9L42_004640</name>
</gene>
<proteinExistence type="predicted"/>
<accession>A0AAU7NWP6</accession>
<dbReference type="KEGG" id="mech:Q9L42_004640"/>
<name>A0AAU7NWP6_9GAMM</name>
<organism evidence="1 2">
    <name type="scientific">Methylomarinum roseum</name>
    <dbReference type="NCBI Taxonomy" id="3067653"/>
    <lineage>
        <taxon>Bacteria</taxon>
        <taxon>Pseudomonadati</taxon>
        <taxon>Pseudomonadota</taxon>
        <taxon>Gammaproteobacteria</taxon>
        <taxon>Methylococcales</taxon>
        <taxon>Methylococcaceae</taxon>
        <taxon>Methylomarinum</taxon>
    </lineage>
</organism>
<protein>
    <submittedName>
        <fullName evidence="1">Uncharacterized protein</fullName>
    </submittedName>
</protein>
<dbReference type="RefSeq" id="WP_305909593.1">
    <property type="nucleotide sequence ID" value="NZ_CP157743.1"/>
</dbReference>
<dbReference type="AlphaFoldDB" id="A0AAU7NWP6"/>
<evidence type="ECO:0000313" key="1">
    <source>
        <dbReference type="EMBL" id="XBS21417.1"/>
    </source>
</evidence>
<dbReference type="Proteomes" id="UP001225378">
    <property type="component" value="Chromosome"/>
</dbReference>
<evidence type="ECO:0000313" key="2">
    <source>
        <dbReference type="Proteomes" id="UP001225378"/>
    </source>
</evidence>
<reference evidence="1 2" key="1">
    <citation type="journal article" date="2024" name="Microbiology">
        <title>Methylomarinum rosea sp. nov., a novel halophilic methanotrophic bacterium from the hypersaline Lake Elton.</title>
        <authorList>
            <person name="Suleimanov R.Z."/>
            <person name="Oshkin I.Y."/>
            <person name="Danilova O.V."/>
            <person name="Suzina N.E."/>
            <person name="Dedysh S.N."/>
        </authorList>
    </citation>
    <scope>NUCLEOTIDE SEQUENCE [LARGE SCALE GENOMIC DNA]</scope>
    <source>
        <strain evidence="1 2">Ch1-1</strain>
    </source>
</reference>